<evidence type="ECO:0000313" key="2">
    <source>
        <dbReference type="Proteomes" id="UP000024635"/>
    </source>
</evidence>
<gene>
    <name evidence="1" type="primary">Acey_s0010.g862</name>
    <name evidence="1" type="ORF">Y032_0010g862</name>
</gene>
<name>A0A016VH56_9BILA</name>
<comment type="caution">
    <text evidence="1">The sequence shown here is derived from an EMBL/GenBank/DDBJ whole genome shotgun (WGS) entry which is preliminary data.</text>
</comment>
<keyword evidence="2" id="KW-1185">Reference proteome</keyword>
<proteinExistence type="predicted"/>
<reference evidence="2" key="1">
    <citation type="journal article" date="2015" name="Nat. Genet.">
        <title>The genome and transcriptome of the zoonotic hookworm Ancylostoma ceylanicum identify infection-specific gene families.</title>
        <authorList>
            <person name="Schwarz E.M."/>
            <person name="Hu Y."/>
            <person name="Antoshechkin I."/>
            <person name="Miller M.M."/>
            <person name="Sternberg P.W."/>
            <person name="Aroian R.V."/>
        </authorList>
    </citation>
    <scope>NUCLEOTIDE SEQUENCE</scope>
    <source>
        <strain evidence="2">HY135</strain>
    </source>
</reference>
<protein>
    <submittedName>
        <fullName evidence="1">Uncharacterized protein</fullName>
    </submittedName>
</protein>
<dbReference type="Proteomes" id="UP000024635">
    <property type="component" value="Unassembled WGS sequence"/>
</dbReference>
<organism evidence="1 2">
    <name type="scientific">Ancylostoma ceylanicum</name>
    <dbReference type="NCBI Taxonomy" id="53326"/>
    <lineage>
        <taxon>Eukaryota</taxon>
        <taxon>Metazoa</taxon>
        <taxon>Ecdysozoa</taxon>
        <taxon>Nematoda</taxon>
        <taxon>Chromadorea</taxon>
        <taxon>Rhabditida</taxon>
        <taxon>Rhabditina</taxon>
        <taxon>Rhabditomorpha</taxon>
        <taxon>Strongyloidea</taxon>
        <taxon>Ancylostomatidae</taxon>
        <taxon>Ancylostomatinae</taxon>
        <taxon>Ancylostoma</taxon>
    </lineage>
</organism>
<dbReference type="AlphaFoldDB" id="A0A016VH56"/>
<accession>A0A016VH56</accession>
<evidence type="ECO:0000313" key="1">
    <source>
        <dbReference type="EMBL" id="EYC26606.1"/>
    </source>
</evidence>
<dbReference type="EMBL" id="JARK01001346">
    <property type="protein sequence ID" value="EYC26606.1"/>
    <property type="molecule type" value="Genomic_DNA"/>
</dbReference>
<sequence length="78" mass="8839">MKDRASRIADAAQTHAFAISWQPRVLFIEDLSSLTGLHRESAANECVRLFLLSDTNFLMVISFSTVWGCRGQEKYMIS</sequence>